<evidence type="ECO:0000256" key="3">
    <source>
        <dbReference type="ARBA" id="ARBA00022723"/>
    </source>
</evidence>
<dbReference type="AlphaFoldDB" id="A0A4U8ULC3"/>
<evidence type="ECO:0000256" key="1">
    <source>
        <dbReference type="ARBA" id="ARBA00001947"/>
    </source>
</evidence>
<dbReference type="GO" id="GO:0046872">
    <property type="term" value="F:metal ion binding"/>
    <property type="evidence" value="ECO:0007669"/>
    <property type="project" value="UniProtKB-KW"/>
</dbReference>
<keyword evidence="5" id="KW-0862">Zinc</keyword>
<comment type="caution">
    <text evidence="8">The sequence shown here is derived from an EMBL/GenBank/DDBJ whole genome shotgun (WGS) entry which is preliminary data.</text>
</comment>
<dbReference type="InterPro" id="IPR011650">
    <property type="entry name" value="Peptidase_M20_dimer"/>
</dbReference>
<feature type="chain" id="PRO_5020381394" description="Peptidase M20 dimerisation domain-containing protein" evidence="6">
    <location>
        <begin position="29"/>
        <end position="383"/>
    </location>
</feature>
<dbReference type="Pfam" id="PF07687">
    <property type="entry name" value="M20_dimer"/>
    <property type="match status" value="1"/>
</dbReference>
<evidence type="ECO:0000313" key="8">
    <source>
        <dbReference type="EMBL" id="TMS33561.1"/>
    </source>
</evidence>
<keyword evidence="6" id="KW-0732">Signal</keyword>
<feature type="signal peptide" evidence="6">
    <location>
        <begin position="1"/>
        <end position="28"/>
    </location>
</feature>
<dbReference type="InterPro" id="IPR002933">
    <property type="entry name" value="Peptidase_M20"/>
</dbReference>
<evidence type="ECO:0000256" key="4">
    <source>
        <dbReference type="ARBA" id="ARBA00022801"/>
    </source>
</evidence>
<dbReference type="EMBL" id="CM016762">
    <property type="protein sequence ID" value="TMS33561.1"/>
    <property type="molecule type" value="Genomic_DNA"/>
</dbReference>
<keyword evidence="9" id="KW-1185">Reference proteome</keyword>
<keyword evidence="4" id="KW-0378">Hydrolase</keyword>
<dbReference type="InterPro" id="IPR036264">
    <property type="entry name" value="Bact_exopeptidase_dim_dom"/>
</dbReference>
<dbReference type="PANTHER" id="PTHR43808">
    <property type="entry name" value="ACETYLORNITHINE DEACETYLASE"/>
    <property type="match status" value="1"/>
</dbReference>
<dbReference type="Pfam" id="PF01546">
    <property type="entry name" value="Peptidase_M20"/>
    <property type="match status" value="1"/>
</dbReference>
<keyword evidence="3" id="KW-0479">Metal-binding</keyword>
<evidence type="ECO:0000259" key="7">
    <source>
        <dbReference type="Pfam" id="PF07687"/>
    </source>
</evidence>
<comment type="cofactor">
    <cofactor evidence="1">
        <name>Zn(2+)</name>
        <dbReference type="ChEBI" id="CHEBI:29105"/>
    </cofactor>
</comment>
<dbReference type="OrthoDB" id="3064516at2759"/>
<name>A0A4U8ULC3_STECR</name>
<dbReference type="Proteomes" id="UP000298663">
    <property type="component" value="Chromosome X"/>
</dbReference>
<gene>
    <name evidence="8" type="ORF">L596_001287</name>
</gene>
<reference evidence="8 9" key="2">
    <citation type="journal article" date="2019" name="G3 (Bethesda)">
        <title>Hybrid Assembly of the Genome of the Entomopathogenic Nematode Steinernema carpocapsae Identifies the X-Chromosome.</title>
        <authorList>
            <person name="Serra L."/>
            <person name="Macchietto M."/>
            <person name="Macias-Munoz A."/>
            <person name="McGill C.J."/>
            <person name="Rodriguez I.M."/>
            <person name="Rodriguez B."/>
            <person name="Murad R."/>
            <person name="Mortazavi A."/>
        </authorList>
    </citation>
    <scope>NUCLEOTIDE SEQUENCE [LARGE SCALE GENOMIC DNA]</scope>
    <source>
        <strain evidence="8 9">ALL</strain>
    </source>
</reference>
<sequence>MSSTSKSILMSRSTTALFVLGLAAVTLARPSEKCMLKPESESVKDLLVELMKIESISGNEVCVGDAILDYLKTTGWIVKTQPLASNNERFNILATRKEVTGKGPKFIFNSHLDTVPPFIAPEKETDKITGRGANDAKGQLAAMIKAAEKLVKENPKIAAEIGLLFVVGEEVDHIGMQEANKLDLQPDYLIVGEPTELKFALLQKGVVKLTIKAHGKAAHSGYPQMGVNAIEKLLDILDDLRFHDWPSDDKLGNTTMNIGLLQGGQAMNALAAEAQASILFRVTTSVADIQGTVKKIVDGRADIKFLGSNEPVTLSEPPKGYPTDIVAYNTDLPYFENSDKLKAAFLFGPGSITSAHSMHEFIPIEELEKAVEVHVDLAKKMLA</sequence>
<dbReference type="SUPFAM" id="SSF55031">
    <property type="entry name" value="Bacterial exopeptidase dimerisation domain"/>
    <property type="match status" value="1"/>
</dbReference>
<reference evidence="8 9" key="1">
    <citation type="journal article" date="2015" name="Genome Biol.">
        <title>Comparative genomics of Steinernema reveals deeply conserved gene regulatory networks.</title>
        <authorList>
            <person name="Dillman A.R."/>
            <person name="Macchietto M."/>
            <person name="Porter C.F."/>
            <person name="Rogers A."/>
            <person name="Williams B."/>
            <person name="Antoshechkin I."/>
            <person name="Lee M.M."/>
            <person name="Goodwin Z."/>
            <person name="Lu X."/>
            <person name="Lewis E.E."/>
            <person name="Goodrich-Blair H."/>
            <person name="Stock S.P."/>
            <person name="Adams B.J."/>
            <person name="Sternberg P.W."/>
            <person name="Mortazavi A."/>
        </authorList>
    </citation>
    <scope>NUCLEOTIDE SEQUENCE [LARGE SCALE GENOMIC DNA]</scope>
    <source>
        <strain evidence="8 9">ALL</strain>
    </source>
</reference>
<evidence type="ECO:0000256" key="6">
    <source>
        <dbReference type="SAM" id="SignalP"/>
    </source>
</evidence>
<feature type="domain" description="Peptidase M20 dimerisation" evidence="7">
    <location>
        <begin position="203"/>
        <end position="296"/>
    </location>
</feature>
<evidence type="ECO:0000256" key="5">
    <source>
        <dbReference type="ARBA" id="ARBA00022833"/>
    </source>
</evidence>
<evidence type="ECO:0000256" key="2">
    <source>
        <dbReference type="ARBA" id="ARBA00006247"/>
    </source>
</evidence>
<accession>A0A4U8ULC3</accession>
<dbReference type="STRING" id="34508.A0A4U8ULC3"/>
<evidence type="ECO:0000313" key="9">
    <source>
        <dbReference type="Proteomes" id="UP000298663"/>
    </source>
</evidence>
<dbReference type="Gene3D" id="3.40.630.10">
    <property type="entry name" value="Zn peptidases"/>
    <property type="match status" value="1"/>
</dbReference>
<dbReference type="PANTHER" id="PTHR43808:SF8">
    <property type="entry name" value="PEPTIDASE M20 DIMERISATION DOMAIN-CONTAINING PROTEIN"/>
    <property type="match status" value="1"/>
</dbReference>
<dbReference type="Gene3D" id="3.30.70.360">
    <property type="match status" value="1"/>
</dbReference>
<comment type="similarity">
    <text evidence="2">Belongs to the peptidase M20A family.</text>
</comment>
<dbReference type="SUPFAM" id="SSF53187">
    <property type="entry name" value="Zn-dependent exopeptidases"/>
    <property type="match status" value="1"/>
</dbReference>
<dbReference type="InterPro" id="IPR050072">
    <property type="entry name" value="Peptidase_M20A"/>
</dbReference>
<protein>
    <recommendedName>
        <fullName evidence="7">Peptidase M20 dimerisation domain-containing protein</fullName>
    </recommendedName>
</protein>
<organism evidence="8 9">
    <name type="scientific">Steinernema carpocapsae</name>
    <name type="common">Entomopathogenic nematode</name>
    <dbReference type="NCBI Taxonomy" id="34508"/>
    <lineage>
        <taxon>Eukaryota</taxon>
        <taxon>Metazoa</taxon>
        <taxon>Ecdysozoa</taxon>
        <taxon>Nematoda</taxon>
        <taxon>Chromadorea</taxon>
        <taxon>Rhabditida</taxon>
        <taxon>Tylenchina</taxon>
        <taxon>Panagrolaimomorpha</taxon>
        <taxon>Strongyloidoidea</taxon>
        <taxon>Steinernematidae</taxon>
        <taxon>Steinernema</taxon>
    </lineage>
</organism>
<dbReference type="GO" id="GO:0016787">
    <property type="term" value="F:hydrolase activity"/>
    <property type="evidence" value="ECO:0007669"/>
    <property type="project" value="UniProtKB-KW"/>
</dbReference>
<proteinExistence type="inferred from homology"/>
<dbReference type="EMBL" id="AZBU02000001">
    <property type="protein sequence ID" value="TMS33561.1"/>
    <property type="molecule type" value="Genomic_DNA"/>
</dbReference>